<protein>
    <recommendedName>
        <fullName evidence="3">N-acetyltransferase domain-containing protein</fullName>
    </recommendedName>
</protein>
<organism evidence="4 5">
    <name type="scientific">Dietzia timorensis</name>
    <dbReference type="NCBI Taxonomy" id="499555"/>
    <lineage>
        <taxon>Bacteria</taxon>
        <taxon>Bacillati</taxon>
        <taxon>Actinomycetota</taxon>
        <taxon>Actinomycetes</taxon>
        <taxon>Mycobacteriales</taxon>
        <taxon>Dietziaceae</taxon>
        <taxon>Dietzia</taxon>
    </lineage>
</organism>
<dbReference type="PROSITE" id="PS51186">
    <property type="entry name" value="GNAT"/>
    <property type="match status" value="1"/>
</dbReference>
<reference evidence="4 5" key="1">
    <citation type="submission" date="2016-06" db="EMBL/GenBank/DDBJ databases">
        <title>Complete genome sequence of a saline-alkali tolerant type strain Dietzia timorensis ID05-A0528T.</title>
        <authorList>
            <person name="Wu X."/>
        </authorList>
    </citation>
    <scope>NUCLEOTIDE SEQUENCE [LARGE SCALE GENOMIC DNA]</scope>
    <source>
        <strain evidence="4 5">ID05-A0528</strain>
    </source>
</reference>
<gene>
    <name evidence="4" type="ORF">BJL86_0905</name>
</gene>
<dbReference type="AlphaFoldDB" id="A0A173LJJ5"/>
<accession>A0A173LJJ5</accession>
<evidence type="ECO:0000313" key="5">
    <source>
        <dbReference type="Proteomes" id="UP000186104"/>
    </source>
</evidence>
<evidence type="ECO:0000256" key="1">
    <source>
        <dbReference type="ARBA" id="ARBA00022679"/>
    </source>
</evidence>
<dbReference type="InterPro" id="IPR000182">
    <property type="entry name" value="GNAT_dom"/>
</dbReference>
<keyword evidence="5" id="KW-1185">Reference proteome</keyword>
<name>A0A173LJJ5_9ACTN</name>
<dbReference type="NCBIfam" id="TIGR01575">
    <property type="entry name" value="rimI"/>
    <property type="match status" value="1"/>
</dbReference>
<dbReference type="InterPro" id="IPR006464">
    <property type="entry name" value="AcTrfase_RimI/Ard1"/>
</dbReference>
<dbReference type="SUPFAM" id="SSF55729">
    <property type="entry name" value="Acyl-CoA N-acyltransferases (Nat)"/>
    <property type="match status" value="1"/>
</dbReference>
<dbReference type="Proteomes" id="UP000186104">
    <property type="component" value="Chromosome"/>
</dbReference>
<evidence type="ECO:0000256" key="2">
    <source>
        <dbReference type="ARBA" id="ARBA00023315"/>
    </source>
</evidence>
<dbReference type="STRING" id="499555.BJL86_0905"/>
<evidence type="ECO:0000259" key="3">
    <source>
        <dbReference type="PROSITE" id="PS51186"/>
    </source>
</evidence>
<dbReference type="Gene3D" id="3.40.630.30">
    <property type="match status" value="1"/>
</dbReference>
<proteinExistence type="predicted"/>
<evidence type="ECO:0000313" key="4">
    <source>
        <dbReference type="EMBL" id="ANI91698.1"/>
    </source>
</evidence>
<keyword evidence="2" id="KW-0012">Acyltransferase</keyword>
<dbReference type="GO" id="GO:0008080">
    <property type="term" value="F:N-acetyltransferase activity"/>
    <property type="evidence" value="ECO:0007669"/>
    <property type="project" value="InterPro"/>
</dbReference>
<dbReference type="Pfam" id="PF00583">
    <property type="entry name" value="Acetyltransf_1"/>
    <property type="match status" value="1"/>
</dbReference>
<dbReference type="KEGG" id="dtm:BJL86_0905"/>
<dbReference type="EMBL" id="CP015961">
    <property type="protein sequence ID" value="ANI91698.1"/>
    <property type="molecule type" value="Genomic_DNA"/>
</dbReference>
<dbReference type="PANTHER" id="PTHR43877">
    <property type="entry name" value="AMINOALKYLPHOSPHONATE N-ACETYLTRANSFERASE-RELATED-RELATED"/>
    <property type="match status" value="1"/>
</dbReference>
<dbReference type="CDD" id="cd04301">
    <property type="entry name" value="NAT_SF"/>
    <property type="match status" value="1"/>
</dbReference>
<dbReference type="InterPro" id="IPR050832">
    <property type="entry name" value="Bact_Acetyltransf"/>
</dbReference>
<sequence>MSTLAIDAFAPGDSAAAAALERVLFPRQDPWSESQFRDTLGQEHVRMWAARGGDRLAGYAVLGAFGPDGDREFEVFNIAVDPDFQGRGLGRALLAEMLAVADAESAPVLLEVATGNIAARTLYESHGFSVVGLRRNYYRPSGEDAYAMVRSAVIGGSGPQPGEPAAFPEEA</sequence>
<dbReference type="InterPro" id="IPR016181">
    <property type="entry name" value="Acyl_CoA_acyltransferase"/>
</dbReference>
<dbReference type="OrthoDB" id="529907at2"/>
<feature type="domain" description="N-acetyltransferase" evidence="3">
    <location>
        <begin position="4"/>
        <end position="153"/>
    </location>
</feature>
<keyword evidence="1" id="KW-0808">Transferase</keyword>
<dbReference type="RefSeq" id="WP_075844842.1">
    <property type="nucleotide sequence ID" value="NZ_CP015961.1"/>
</dbReference>